<dbReference type="Pfam" id="PF00440">
    <property type="entry name" value="TetR_N"/>
    <property type="match status" value="1"/>
</dbReference>
<dbReference type="InterPro" id="IPR009057">
    <property type="entry name" value="Homeodomain-like_sf"/>
</dbReference>
<sequence length="151" mass="16271">MLSAVELFGARPYAEVTVGDLAGAADVTTGALYHHFQNKLGLYRVVRTDVEQRLLDRMTGAAAGRDSFRLRQALVVGFDFAVDNEFTRILGEAAPYADEDRVAEFLSDITRGGTSTGRVLAATWRASVLTVTDAESAAESREVLARLGAAF</sequence>
<dbReference type="PROSITE" id="PS50977">
    <property type="entry name" value="HTH_TETR_2"/>
    <property type="match status" value="1"/>
</dbReference>
<evidence type="ECO:0000313" key="5">
    <source>
        <dbReference type="Proteomes" id="UP001143347"/>
    </source>
</evidence>
<dbReference type="EMBL" id="JAPKFM010000005">
    <property type="protein sequence ID" value="MCX2963817.1"/>
    <property type="molecule type" value="Genomic_DNA"/>
</dbReference>
<dbReference type="GO" id="GO:0003677">
    <property type="term" value="F:DNA binding"/>
    <property type="evidence" value="ECO:0007669"/>
    <property type="project" value="UniProtKB-UniRule"/>
</dbReference>
<organism evidence="4 5">
    <name type="scientific">Gordonia aquimaris</name>
    <dbReference type="NCBI Taxonomy" id="2984863"/>
    <lineage>
        <taxon>Bacteria</taxon>
        <taxon>Bacillati</taxon>
        <taxon>Actinomycetota</taxon>
        <taxon>Actinomycetes</taxon>
        <taxon>Mycobacteriales</taxon>
        <taxon>Gordoniaceae</taxon>
        <taxon>Gordonia</taxon>
    </lineage>
</organism>
<reference evidence="4" key="1">
    <citation type="submission" date="2022-10" db="EMBL/GenBank/DDBJ databases">
        <title>WGS of marine actinomycetes from Thailand.</title>
        <authorList>
            <person name="Thawai C."/>
        </authorList>
    </citation>
    <scope>NUCLEOTIDE SEQUENCE</scope>
    <source>
        <strain evidence="4">SW21</strain>
    </source>
</reference>
<evidence type="ECO:0000256" key="2">
    <source>
        <dbReference type="PROSITE-ProRule" id="PRU00335"/>
    </source>
</evidence>
<comment type="caution">
    <text evidence="4">The sequence shown here is derived from an EMBL/GenBank/DDBJ whole genome shotgun (WGS) entry which is preliminary data.</text>
</comment>
<dbReference type="PANTHER" id="PTHR43479:SF11">
    <property type="entry name" value="ACREF_ENVCD OPERON REPRESSOR-RELATED"/>
    <property type="match status" value="1"/>
</dbReference>
<proteinExistence type="predicted"/>
<keyword evidence="1 2" id="KW-0238">DNA-binding</keyword>
<evidence type="ECO:0000256" key="1">
    <source>
        <dbReference type="ARBA" id="ARBA00023125"/>
    </source>
</evidence>
<dbReference type="InterPro" id="IPR001647">
    <property type="entry name" value="HTH_TetR"/>
</dbReference>
<feature type="DNA-binding region" description="H-T-H motif" evidence="2">
    <location>
        <begin position="17"/>
        <end position="36"/>
    </location>
</feature>
<evidence type="ECO:0000313" key="4">
    <source>
        <dbReference type="EMBL" id="MCX2963817.1"/>
    </source>
</evidence>
<name>A0A9X3D538_9ACTN</name>
<protein>
    <submittedName>
        <fullName evidence="4">Helix-turn-helix domain containing protein</fullName>
    </submittedName>
</protein>
<dbReference type="InterPro" id="IPR050624">
    <property type="entry name" value="HTH-type_Tx_Regulator"/>
</dbReference>
<gene>
    <name evidence="4" type="ORF">OSB52_06885</name>
</gene>
<dbReference type="PANTHER" id="PTHR43479">
    <property type="entry name" value="ACREF/ENVCD OPERON REPRESSOR-RELATED"/>
    <property type="match status" value="1"/>
</dbReference>
<accession>A0A9X3D538</accession>
<dbReference type="Proteomes" id="UP001143347">
    <property type="component" value="Unassembled WGS sequence"/>
</dbReference>
<keyword evidence="5" id="KW-1185">Reference proteome</keyword>
<dbReference type="Gene3D" id="1.10.357.10">
    <property type="entry name" value="Tetracycline Repressor, domain 2"/>
    <property type="match status" value="1"/>
</dbReference>
<dbReference type="AlphaFoldDB" id="A0A9X3D538"/>
<dbReference type="RefSeq" id="WP_266060925.1">
    <property type="nucleotide sequence ID" value="NZ_JAPKFM010000005.1"/>
</dbReference>
<evidence type="ECO:0000259" key="3">
    <source>
        <dbReference type="PROSITE" id="PS50977"/>
    </source>
</evidence>
<dbReference type="SUPFAM" id="SSF46689">
    <property type="entry name" value="Homeodomain-like"/>
    <property type="match status" value="1"/>
</dbReference>
<feature type="domain" description="HTH tetR-type" evidence="3">
    <location>
        <begin position="1"/>
        <end position="54"/>
    </location>
</feature>